<dbReference type="PANTHER" id="PTHR11669:SF8">
    <property type="entry name" value="DNA POLYMERASE III SUBUNIT DELTA"/>
    <property type="match status" value="1"/>
</dbReference>
<dbReference type="Proteomes" id="UP000178991">
    <property type="component" value="Unassembled WGS sequence"/>
</dbReference>
<dbReference type="Pfam" id="PF13177">
    <property type="entry name" value="DNA_pol3_delta2"/>
    <property type="match status" value="1"/>
</dbReference>
<evidence type="ECO:0000313" key="2">
    <source>
        <dbReference type="Proteomes" id="UP000178991"/>
    </source>
</evidence>
<dbReference type="InterPro" id="IPR050238">
    <property type="entry name" value="DNA_Rep/Repair_Clamp_Loader"/>
</dbReference>
<sequence length="298" mass="34738">MEAHQKQWDFLKNKFEAQQLGHAYLFSGQEGILKKEFAKEFIKLINCLYSNYDGRQNLSIKKIPCGECQNCKMIVREVFPGLLVIRSSNSKSSLKDGVDKIEIDVTQVRDAQNFLSYKSYYGSFKSVIIEDAERMNQEAQSCFLKSLEEPKGKTIIILISSKPETILQTIFSRCQQIKFFPFKKYQLSKDQKDLLKNLLNIIDREFAEKFIFTKKVDLENGNFNKILEVLLRYFRHLMLFKIGVEIEGNDFLPMPVYFKKYSITRIKKVINLIENISRQLSSTNSSSKLALEILLMEI</sequence>
<organism evidence="1 2">
    <name type="scientific">Candidatus Staskawiczbacteria bacterium RIFCSPHIGHO2_01_FULL_34_27</name>
    <dbReference type="NCBI Taxonomy" id="1802199"/>
    <lineage>
        <taxon>Bacteria</taxon>
        <taxon>Candidatus Staskawicziibacteriota</taxon>
    </lineage>
</organism>
<dbReference type="AlphaFoldDB" id="A0A1G2HIU3"/>
<dbReference type="EMBL" id="MHOL01000022">
    <property type="protein sequence ID" value="OGZ62422.1"/>
    <property type="molecule type" value="Genomic_DNA"/>
</dbReference>
<gene>
    <name evidence="1" type="ORF">A2639_01130</name>
</gene>
<accession>A0A1G2HIU3</accession>
<dbReference type="InterPro" id="IPR027417">
    <property type="entry name" value="P-loop_NTPase"/>
</dbReference>
<proteinExistence type="predicted"/>
<dbReference type="PANTHER" id="PTHR11669">
    <property type="entry name" value="REPLICATION FACTOR C / DNA POLYMERASE III GAMMA-TAU SUBUNIT"/>
    <property type="match status" value="1"/>
</dbReference>
<comment type="caution">
    <text evidence="1">The sequence shown here is derived from an EMBL/GenBank/DDBJ whole genome shotgun (WGS) entry which is preliminary data.</text>
</comment>
<evidence type="ECO:0008006" key="3">
    <source>
        <dbReference type="Google" id="ProtNLM"/>
    </source>
</evidence>
<dbReference type="Gene3D" id="3.40.50.300">
    <property type="entry name" value="P-loop containing nucleotide triphosphate hydrolases"/>
    <property type="match status" value="1"/>
</dbReference>
<dbReference type="SUPFAM" id="SSF52540">
    <property type="entry name" value="P-loop containing nucleoside triphosphate hydrolases"/>
    <property type="match status" value="1"/>
</dbReference>
<name>A0A1G2HIU3_9BACT</name>
<dbReference type="GO" id="GO:0006261">
    <property type="term" value="P:DNA-templated DNA replication"/>
    <property type="evidence" value="ECO:0007669"/>
    <property type="project" value="TreeGrafter"/>
</dbReference>
<evidence type="ECO:0000313" key="1">
    <source>
        <dbReference type="EMBL" id="OGZ62422.1"/>
    </source>
</evidence>
<protein>
    <recommendedName>
        <fullName evidence="3">DNA polymerase III subunit delta</fullName>
    </recommendedName>
</protein>
<reference evidence="1 2" key="1">
    <citation type="journal article" date="2016" name="Nat. Commun.">
        <title>Thousands of microbial genomes shed light on interconnected biogeochemical processes in an aquifer system.</title>
        <authorList>
            <person name="Anantharaman K."/>
            <person name="Brown C.T."/>
            <person name="Hug L.A."/>
            <person name="Sharon I."/>
            <person name="Castelle C.J."/>
            <person name="Probst A.J."/>
            <person name="Thomas B.C."/>
            <person name="Singh A."/>
            <person name="Wilkins M.J."/>
            <person name="Karaoz U."/>
            <person name="Brodie E.L."/>
            <person name="Williams K.H."/>
            <person name="Hubbard S.S."/>
            <person name="Banfield J.F."/>
        </authorList>
    </citation>
    <scope>NUCLEOTIDE SEQUENCE [LARGE SCALE GENOMIC DNA]</scope>
</reference>